<dbReference type="EMBL" id="GL883021">
    <property type="protein sequence ID" value="EGG16942.1"/>
    <property type="molecule type" value="Genomic_DNA"/>
</dbReference>
<dbReference type="GeneID" id="14869499"/>
<feature type="transmembrane region" description="Helical" evidence="1">
    <location>
        <begin position="77"/>
        <end position="99"/>
    </location>
</feature>
<evidence type="ECO:0000313" key="3">
    <source>
        <dbReference type="Proteomes" id="UP000007797"/>
    </source>
</evidence>
<sequence>MVSRYLSIAEVDRHPISIKTQEVSFNGSSSGSAKSQFIGISLPWFGQYSMIDPDFSIFVSSKATGNCDSSKPVEWKIITGVVVGGSVFIALAITTIAVAKRNHWMAKAKANIKSFKLKKVSNN</sequence>
<proteinExistence type="predicted"/>
<accession>F4Q428</accession>
<keyword evidence="3" id="KW-1185">Reference proteome</keyword>
<dbReference type="AlphaFoldDB" id="F4Q428"/>
<evidence type="ECO:0000313" key="2">
    <source>
        <dbReference type="EMBL" id="EGG16942.1"/>
    </source>
</evidence>
<dbReference type="KEGG" id="dfa:DFA_07923"/>
<keyword evidence="1" id="KW-1133">Transmembrane helix</keyword>
<gene>
    <name evidence="2" type="ORF">DFA_07923</name>
</gene>
<evidence type="ECO:0000256" key="1">
    <source>
        <dbReference type="SAM" id="Phobius"/>
    </source>
</evidence>
<reference evidence="3" key="1">
    <citation type="journal article" date="2011" name="Genome Res.">
        <title>Phylogeny-wide analysis of social amoeba genomes highlights ancient origins for complex intercellular communication.</title>
        <authorList>
            <person name="Heidel A.J."/>
            <person name="Lawal H.M."/>
            <person name="Felder M."/>
            <person name="Schilde C."/>
            <person name="Helps N.R."/>
            <person name="Tunggal B."/>
            <person name="Rivero F."/>
            <person name="John U."/>
            <person name="Schleicher M."/>
            <person name="Eichinger L."/>
            <person name="Platzer M."/>
            <person name="Noegel A.A."/>
            <person name="Schaap P."/>
            <person name="Gloeckner G."/>
        </authorList>
    </citation>
    <scope>NUCLEOTIDE SEQUENCE [LARGE SCALE GENOMIC DNA]</scope>
    <source>
        <strain evidence="3">SH3</strain>
    </source>
</reference>
<dbReference type="RefSeq" id="XP_004355416.1">
    <property type="nucleotide sequence ID" value="XM_004355364.1"/>
</dbReference>
<dbReference type="PANTHER" id="PTHR31378:SF17">
    <property type="match status" value="1"/>
</dbReference>
<protein>
    <submittedName>
        <fullName evidence="2">Uncharacterized protein</fullName>
    </submittedName>
</protein>
<keyword evidence="1" id="KW-0472">Membrane</keyword>
<keyword evidence="1" id="KW-0812">Transmembrane</keyword>
<dbReference type="STRING" id="1054147.F4Q428"/>
<dbReference type="PANTHER" id="PTHR31378">
    <property type="entry name" value="EGF-LIKE DOMAIN-CONTAINING PROTEIN-RELATED-RELATED"/>
    <property type="match status" value="1"/>
</dbReference>
<organism evidence="2 3">
    <name type="scientific">Cavenderia fasciculata</name>
    <name type="common">Slime mold</name>
    <name type="synonym">Dictyostelium fasciculatum</name>
    <dbReference type="NCBI Taxonomy" id="261658"/>
    <lineage>
        <taxon>Eukaryota</taxon>
        <taxon>Amoebozoa</taxon>
        <taxon>Evosea</taxon>
        <taxon>Eumycetozoa</taxon>
        <taxon>Dictyostelia</taxon>
        <taxon>Acytosteliales</taxon>
        <taxon>Cavenderiaceae</taxon>
        <taxon>Cavenderia</taxon>
    </lineage>
</organism>
<dbReference type="Proteomes" id="UP000007797">
    <property type="component" value="Unassembled WGS sequence"/>
</dbReference>
<name>F4Q428_CACFS</name>